<organism evidence="1 2">
    <name type="scientific">Escherichia coli</name>
    <dbReference type="NCBI Taxonomy" id="562"/>
    <lineage>
        <taxon>Bacteria</taxon>
        <taxon>Pseudomonadati</taxon>
        <taxon>Pseudomonadota</taxon>
        <taxon>Gammaproteobacteria</taxon>
        <taxon>Enterobacterales</taxon>
        <taxon>Enterobacteriaceae</taxon>
        <taxon>Escherichia</taxon>
    </lineage>
</organism>
<dbReference type="EMBL" id="CAADIS010000005">
    <property type="protein sequence ID" value="VFS32745.1"/>
    <property type="molecule type" value="Genomic_DNA"/>
</dbReference>
<evidence type="ECO:0000313" key="2">
    <source>
        <dbReference type="Proteomes" id="UP000372890"/>
    </source>
</evidence>
<name>A0A484YCJ8_ECOLX</name>
<proteinExistence type="predicted"/>
<protein>
    <submittedName>
        <fullName evidence="1">Uncharacterized protein</fullName>
    </submittedName>
</protein>
<accession>A0A484YCJ8</accession>
<evidence type="ECO:0000313" key="1">
    <source>
        <dbReference type="EMBL" id="VFS32745.1"/>
    </source>
</evidence>
<gene>
    <name evidence="1" type="ORF">NCTC9001_04528</name>
</gene>
<reference evidence="1 2" key="1">
    <citation type="submission" date="2019-03" db="EMBL/GenBank/DDBJ databases">
        <authorList>
            <consortium name="Pathogen Informatics"/>
        </authorList>
    </citation>
    <scope>NUCLEOTIDE SEQUENCE [LARGE SCALE GENOMIC DNA]</scope>
    <source>
        <strain evidence="1 2">NCTC9001</strain>
    </source>
</reference>
<dbReference type="Proteomes" id="UP000372890">
    <property type="component" value="Unassembled WGS sequence"/>
</dbReference>
<sequence length="42" mass="4688">MLTRSLRVIFLCSMMAPLIIKLVKGGDSGGLGMWFSFTPLWI</sequence>
<dbReference type="AlphaFoldDB" id="A0A484YCJ8"/>